<dbReference type="Proteomes" id="UP000189681">
    <property type="component" value="Unassembled WGS sequence"/>
</dbReference>
<name>A0A1V4APF7_9BACT</name>
<dbReference type="STRING" id="1004156.AYP45_17505"/>
<dbReference type="AlphaFoldDB" id="A0A1V4APF7"/>
<gene>
    <name evidence="1" type="ORF">AYP45_17505</name>
</gene>
<evidence type="ECO:0000313" key="1">
    <source>
        <dbReference type="EMBL" id="OOP55008.1"/>
    </source>
</evidence>
<accession>A0A1V4APF7</accession>
<evidence type="ECO:0000313" key="2">
    <source>
        <dbReference type="Proteomes" id="UP000189681"/>
    </source>
</evidence>
<sequence length="68" mass="7757">MTRASGGEHSRFIVTIHGIRAKQFNNPDRVSNPVRVNTTVRFIKTWQKSQKIGIALQTEFVRATLLSF</sequence>
<organism evidence="1 2">
    <name type="scientific">Candidatus Brocadia carolinensis</name>
    <dbReference type="NCBI Taxonomy" id="1004156"/>
    <lineage>
        <taxon>Bacteria</taxon>
        <taxon>Pseudomonadati</taxon>
        <taxon>Planctomycetota</taxon>
        <taxon>Candidatus Brocadiia</taxon>
        <taxon>Candidatus Brocadiales</taxon>
        <taxon>Candidatus Brocadiaceae</taxon>
        <taxon>Candidatus Brocadia</taxon>
    </lineage>
</organism>
<proteinExistence type="predicted"/>
<protein>
    <submittedName>
        <fullName evidence="1">Uncharacterized protein</fullName>
    </submittedName>
</protein>
<dbReference type="EMBL" id="AYTS01000192">
    <property type="protein sequence ID" value="OOP55008.1"/>
    <property type="molecule type" value="Genomic_DNA"/>
</dbReference>
<comment type="caution">
    <text evidence="1">The sequence shown here is derived from an EMBL/GenBank/DDBJ whole genome shotgun (WGS) entry which is preliminary data.</text>
</comment>
<reference evidence="1 2" key="1">
    <citation type="journal article" date="2017" name="Water Res.">
        <title>Discovery and metagenomic analysis of an anammox bacterial enrichment related to Candidatus "Brocadia caroliniensis" in a full-scale glycerol-fed nitritation-denitritation separate centrate treatment process.</title>
        <authorList>
            <person name="Park H."/>
            <person name="Brotto A.C."/>
            <person name="van Loosdrecht M.C."/>
            <person name="Chandran K."/>
        </authorList>
    </citation>
    <scope>NUCLEOTIDE SEQUENCE [LARGE SCALE GENOMIC DNA]</scope>
    <source>
        <strain evidence="1">26THWARD</strain>
    </source>
</reference>